<evidence type="ECO:0000259" key="9">
    <source>
        <dbReference type="Pfam" id="PF02837"/>
    </source>
</evidence>
<gene>
    <name evidence="10" type="primary">uidA</name>
    <name evidence="10" type="ORF">QEH59_12955</name>
</gene>
<name>A0ABU1AKI9_9BACT</name>
<evidence type="ECO:0000259" key="7">
    <source>
        <dbReference type="Pfam" id="PF00703"/>
    </source>
</evidence>
<keyword evidence="11" id="KW-1185">Reference proteome</keyword>
<accession>A0ABU1AKI9</accession>
<dbReference type="PANTHER" id="PTHR10066:SF67">
    <property type="entry name" value="BETA-GLUCURONIDASE"/>
    <property type="match status" value="1"/>
</dbReference>
<dbReference type="EC" id="3.2.1.31" evidence="2"/>
<dbReference type="Pfam" id="PF00703">
    <property type="entry name" value="Glyco_hydro_2"/>
    <property type="match status" value="1"/>
</dbReference>
<dbReference type="InterPro" id="IPR036156">
    <property type="entry name" value="Beta-gal/glucu_dom_sf"/>
</dbReference>
<dbReference type="PRINTS" id="PR00132">
    <property type="entry name" value="GLHYDRLASE2"/>
</dbReference>
<proteinExistence type="inferred from homology"/>
<feature type="domain" description="Glycosyl hydrolases family 2 sugar binding" evidence="9">
    <location>
        <begin position="14"/>
        <end position="181"/>
    </location>
</feature>
<dbReference type="InterPro" id="IPR023230">
    <property type="entry name" value="Glyco_hydro_2_CS"/>
</dbReference>
<dbReference type="Proteomes" id="UP001243717">
    <property type="component" value="Unassembled WGS sequence"/>
</dbReference>
<sequence>MLFPQTNQCREIVNLDGLFQFAPNVEGDAELNDWTQALPKDAVEIAVPGSWNEQLRELHEFHGEGWYQRDFWAPAGWKGQRIRLRIGGTAGNAKVWVDGKAVGGHTGPHLPFEFDLSEFVEPGASHRLTIAVDNTLRYQSLPPGQARREEDRAGFGLGYPDVPYDFFPYGGIHRSVLLYATAMDSIENIAVETDYQETTGVVKVKLRLNGKSDGLSVKMNVDDQAVTLPVESNEVIGELTIGNVQLWSNRNPFLYTLKCELLSPDGALLDVYTLDIGVRRVEVQGDQLLLNGEPIFLKGFGKHEDFPILGKAWAPAVAVRDYDLMSWLGANSFRTSHYPYAEEMLSMADRLGFLVISETPFVSLSERVYTDDFRVQACHVIRELIQRDCNHPSVILWSLANEPYIESDAGERFFREMAETARACDSTRPIMYVAHEWPEQNRGAQHYDLLGVNKYYGWYHETGDIQGSLGKLVENLEAFHQQVKGPIMLAEFGADAVAGLHSDPPVLFSEEYQSDTIEAQYLKVRELPWVIGAHVWNFADFKTAQTINRVGGNKKGVFTRDRQPKLAARTLKRLWNDTDSDSFSR</sequence>
<dbReference type="Gene3D" id="2.60.40.10">
    <property type="entry name" value="Immunoglobulins"/>
    <property type="match status" value="1"/>
</dbReference>
<evidence type="ECO:0000256" key="5">
    <source>
        <dbReference type="ARBA" id="ARBA00023295"/>
    </source>
</evidence>
<dbReference type="Gene3D" id="3.20.20.80">
    <property type="entry name" value="Glycosidases"/>
    <property type="match status" value="1"/>
</dbReference>
<evidence type="ECO:0000313" key="10">
    <source>
        <dbReference type="EMBL" id="MDQ8195339.1"/>
    </source>
</evidence>
<evidence type="ECO:0000259" key="8">
    <source>
        <dbReference type="Pfam" id="PF02836"/>
    </source>
</evidence>
<evidence type="ECO:0000256" key="1">
    <source>
        <dbReference type="ARBA" id="ARBA00007401"/>
    </source>
</evidence>
<dbReference type="GO" id="GO:0004566">
    <property type="term" value="F:beta-glucuronidase activity"/>
    <property type="evidence" value="ECO:0007669"/>
    <property type="project" value="UniProtKB-EC"/>
</dbReference>
<dbReference type="NCBIfam" id="NF007538">
    <property type="entry name" value="PRK10150.1"/>
    <property type="match status" value="1"/>
</dbReference>
<dbReference type="SUPFAM" id="SSF49785">
    <property type="entry name" value="Galactose-binding domain-like"/>
    <property type="match status" value="1"/>
</dbReference>
<dbReference type="EMBL" id="JARXIC010000022">
    <property type="protein sequence ID" value="MDQ8195339.1"/>
    <property type="molecule type" value="Genomic_DNA"/>
</dbReference>
<dbReference type="Pfam" id="PF02837">
    <property type="entry name" value="Glyco_hydro_2_N"/>
    <property type="match status" value="1"/>
</dbReference>
<dbReference type="SUPFAM" id="SSF49303">
    <property type="entry name" value="beta-Galactosidase/glucuronidase domain"/>
    <property type="match status" value="1"/>
</dbReference>
<evidence type="ECO:0000256" key="3">
    <source>
        <dbReference type="ARBA" id="ARBA00016205"/>
    </source>
</evidence>
<dbReference type="PROSITE" id="PS00719">
    <property type="entry name" value="GLYCOSYL_HYDROL_F2_1"/>
    <property type="match status" value="1"/>
</dbReference>
<dbReference type="InterPro" id="IPR017853">
    <property type="entry name" value="GH"/>
</dbReference>
<keyword evidence="4 6" id="KW-0378">Hydrolase</keyword>
<dbReference type="InterPro" id="IPR013783">
    <property type="entry name" value="Ig-like_fold"/>
</dbReference>
<dbReference type="InterPro" id="IPR006101">
    <property type="entry name" value="Glyco_hydro_2"/>
</dbReference>
<feature type="domain" description="Glycoside hydrolase family 2 catalytic" evidence="8">
    <location>
        <begin position="281"/>
        <end position="576"/>
    </location>
</feature>
<dbReference type="SUPFAM" id="SSF51445">
    <property type="entry name" value="(Trans)glycosidases"/>
    <property type="match status" value="1"/>
</dbReference>
<comment type="similarity">
    <text evidence="1 6">Belongs to the glycosyl hydrolase 2 family.</text>
</comment>
<evidence type="ECO:0000313" key="11">
    <source>
        <dbReference type="Proteomes" id="UP001243717"/>
    </source>
</evidence>
<feature type="domain" description="Glycoside hydrolase family 2 immunoglobulin-like beta-sandwich" evidence="7">
    <location>
        <begin position="187"/>
        <end position="279"/>
    </location>
</feature>
<dbReference type="InterPro" id="IPR006103">
    <property type="entry name" value="Glyco_hydro_2_cat"/>
</dbReference>
<dbReference type="InterPro" id="IPR006102">
    <property type="entry name" value="Ig-like_GH2"/>
</dbReference>
<evidence type="ECO:0000256" key="4">
    <source>
        <dbReference type="ARBA" id="ARBA00022801"/>
    </source>
</evidence>
<dbReference type="Gene3D" id="2.60.120.260">
    <property type="entry name" value="Galactose-binding domain-like"/>
    <property type="match status" value="1"/>
</dbReference>
<evidence type="ECO:0000256" key="2">
    <source>
        <dbReference type="ARBA" id="ARBA00012761"/>
    </source>
</evidence>
<dbReference type="PANTHER" id="PTHR10066">
    <property type="entry name" value="BETA-GLUCURONIDASE"/>
    <property type="match status" value="1"/>
</dbReference>
<protein>
    <recommendedName>
        <fullName evidence="3">Beta-glucuronidase</fullName>
        <ecNumber evidence="2">3.2.1.31</ecNumber>
    </recommendedName>
</protein>
<evidence type="ECO:0000256" key="6">
    <source>
        <dbReference type="RuleBase" id="RU361154"/>
    </source>
</evidence>
<dbReference type="InterPro" id="IPR008979">
    <property type="entry name" value="Galactose-bd-like_sf"/>
</dbReference>
<comment type="caution">
    <text evidence="10">The sequence shown here is derived from an EMBL/GenBank/DDBJ whole genome shotgun (WGS) entry which is preliminary data.</text>
</comment>
<reference evidence="10 11" key="1">
    <citation type="submission" date="2023-04" db="EMBL/GenBank/DDBJ databases">
        <title>A novel bacteria isolated from coastal sediment.</title>
        <authorList>
            <person name="Liu X.-J."/>
            <person name="Du Z.-J."/>
        </authorList>
    </citation>
    <scope>NUCLEOTIDE SEQUENCE [LARGE SCALE GENOMIC DNA]</scope>
    <source>
        <strain evidence="10 11">SDUM461004</strain>
    </source>
</reference>
<dbReference type="InterPro" id="IPR006104">
    <property type="entry name" value="Glyco_hydro_2_N"/>
</dbReference>
<keyword evidence="5 6" id="KW-0326">Glycosidase</keyword>
<dbReference type="Pfam" id="PF02836">
    <property type="entry name" value="Glyco_hydro_2_C"/>
    <property type="match status" value="1"/>
</dbReference>
<organism evidence="10 11">
    <name type="scientific">Thalassobacterium sedimentorum</name>
    <dbReference type="NCBI Taxonomy" id="3041258"/>
    <lineage>
        <taxon>Bacteria</taxon>
        <taxon>Pseudomonadati</taxon>
        <taxon>Verrucomicrobiota</taxon>
        <taxon>Opitutia</taxon>
        <taxon>Puniceicoccales</taxon>
        <taxon>Coraliomargaritaceae</taxon>
        <taxon>Thalassobacterium</taxon>
    </lineage>
</organism>
<dbReference type="RefSeq" id="WP_308985795.1">
    <property type="nucleotide sequence ID" value="NZ_JARXIC010000022.1"/>
</dbReference>